<accession>A0A6J5KUG3</accession>
<evidence type="ECO:0000313" key="1">
    <source>
        <dbReference type="EMBL" id="CAB4124755.1"/>
    </source>
</evidence>
<reference evidence="1" key="1">
    <citation type="submission" date="2020-04" db="EMBL/GenBank/DDBJ databases">
        <authorList>
            <person name="Chiriac C."/>
            <person name="Salcher M."/>
            <person name="Ghai R."/>
            <person name="Kavagutti S V."/>
        </authorList>
    </citation>
    <scope>NUCLEOTIDE SEQUENCE</scope>
</reference>
<organism evidence="1">
    <name type="scientific">uncultured Caudovirales phage</name>
    <dbReference type="NCBI Taxonomy" id="2100421"/>
    <lineage>
        <taxon>Viruses</taxon>
        <taxon>Duplodnaviria</taxon>
        <taxon>Heunggongvirae</taxon>
        <taxon>Uroviricota</taxon>
        <taxon>Caudoviricetes</taxon>
        <taxon>Peduoviridae</taxon>
        <taxon>Maltschvirus</taxon>
        <taxon>Maltschvirus maltsch</taxon>
    </lineage>
</organism>
<gene>
    <name evidence="1" type="ORF">UFOVP54_26</name>
</gene>
<sequence length="46" mass="5154">MEADAKSGNKKDEKLDYASTDTIKEILRKKAESLGDAPHYTTKARK</sequence>
<name>A0A6J5KUG3_9CAUD</name>
<proteinExistence type="predicted"/>
<protein>
    <submittedName>
        <fullName evidence="1">Uncharacterized protein</fullName>
    </submittedName>
</protein>
<dbReference type="EMBL" id="LR796188">
    <property type="protein sequence ID" value="CAB4124755.1"/>
    <property type="molecule type" value="Genomic_DNA"/>
</dbReference>